<proteinExistence type="predicted"/>
<organism evidence="1">
    <name type="scientific">Geladintestivirus 5</name>
    <dbReference type="NCBI Taxonomy" id="3233137"/>
    <lineage>
        <taxon>Viruses</taxon>
        <taxon>Duplodnaviria</taxon>
        <taxon>Heunggongvirae</taxon>
        <taxon>Uroviricota</taxon>
        <taxon>Caudoviricetes</taxon>
        <taxon>Crassvirales</taxon>
    </lineage>
</organism>
<dbReference type="EMBL" id="PP965495">
    <property type="protein sequence ID" value="XCO00080.1"/>
    <property type="molecule type" value="Genomic_DNA"/>
</dbReference>
<name>A0AAU8MH75_9CAUD</name>
<evidence type="ECO:0000313" key="1">
    <source>
        <dbReference type="EMBL" id="XCO00080.1"/>
    </source>
</evidence>
<accession>A0AAU8MH75</accession>
<reference evidence="1" key="1">
    <citation type="submission" date="2024-06" db="EMBL/GenBank/DDBJ databases">
        <title>Intestivirid acquisition increases across infancy in a wild primate population.</title>
        <authorList>
            <person name="Schneider-Creas I.A."/>
            <person name="Moya I.L."/>
            <person name="Chiou K.L."/>
            <person name="Baniel A."/>
            <person name="Azanaw Haile A."/>
            <person name="Kebede F."/>
            <person name="Abebe B."/>
            <person name="Snyder-Mackler N."/>
            <person name="Varsani A."/>
        </authorList>
    </citation>
    <scope>NUCLEOTIDE SEQUENCE</scope>
    <source>
        <strain evidence="1">Int_RNL_2018_1252_VOL</strain>
    </source>
</reference>
<protein>
    <submittedName>
        <fullName evidence="1">Uncharacterized protein</fullName>
    </submittedName>
</protein>
<sequence length="114" mass="13156">MKILGEKSLTTVCKIIKLFTICSADKNTIKQLTTQNCKVYHIECCFDAGNFHLCNRNWISSRKIVDALSQINQHCKDIKPYIQISCTSEDPTIITIFSEQKIKWNNSFKKIIII</sequence>